<evidence type="ECO:0000256" key="5">
    <source>
        <dbReference type="ARBA" id="ARBA00022958"/>
    </source>
</evidence>
<dbReference type="Proteomes" id="UP000594263">
    <property type="component" value="Unplaced"/>
</dbReference>
<sequence length="867" mass="96465">MREFHTGDDLSLLSPPYCRSLRLFHQFFCPNGAFLGPFPLFLCYIFALGFYARKHAFLGYSEVVEPDKHFHNLVQKMASDPAHATKIFVCHSVDQINSKGIFYGDDPLIFSLPLLLMQLSLISIITRIAYAILKPFGQPMIVSQILGGVILGPSILGHNSSFAAKVFPPKGITVLDTMSVFGFMLFIFLIGVKIDPTMVLKSGRKAVAIGILGSTVPCSLAGLVAFIISRSATLDEDIVGFFPLAVAVMSLTAFPVVAIFLAELKILNSEIGRLASSSSIICDLCQWTIISVIFAFKIATFRSFGTIMGTVFSAALLIFIVVFGFRPVALWIVRHTPDGKPVKEIYIFAVMVALLGCGFAGEFFGLSALFAAFILGLVIPDGPPLGAALVERLDCFVSVLLMPLFFTNCGLQTDVFAIMNWRNVVVLYSIAFSAFIGKILGTIGPPLFFRMPVRDSISLALIMNSKGIAELALLTNWKRVKVIDEECFAIMIISVVVVTGVISPLVKTLYDPSRRFIAYKRRTILHARANDELRILVCQHSPDNVQATISLVEASNPTTQSPINLVVLRLVKLEGRASSLLIAHRQRERQSYNPTQSERIFNAFTKFADQRDDSVTVHCFEGIAPYGTMHNDVCSLALEKRTTLIILPFHKKWMVGDRMETSYALRHLNKNVLDKAPCSVGILIDHKTRKRPRSAFAEQATFRVMTIFFGGADDREALAYGRRMAENPNLTLTVIRFYATNDIVAGTVRSRMLDMEILGQLKASMRYNERIEHREELVSDGFKVLSVIKSMENQFDLVMVGRRHGESRYLSDLRKWNDGKGELGTLGELFAASDFKSKSCVLVVQQQTRVWGLHDPEESTRLRRLDS</sequence>
<feature type="transmembrane region" description="Helical" evidence="10">
    <location>
        <begin position="396"/>
        <end position="418"/>
    </location>
</feature>
<dbReference type="Gene3D" id="1.20.1530.20">
    <property type="match status" value="1"/>
</dbReference>
<feature type="transmembrane region" description="Helical" evidence="10">
    <location>
        <begin position="32"/>
        <end position="52"/>
    </location>
</feature>
<dbReference type="Gramene" id="Kaladp0036s0301.1.v1.1">
    <property type="protein sequence ID" value="Kaladp0036s0301.1.v1.1"/>
    <property type="gene ID" value="Kaladp0036s0301.v1.1"/>
</dbReference>
<keyword evidence="2" id="KW-0813">Transport</keyword>
<feature type="transmembrane region" description="Helical" evidence="10">
    <location>
        <begin position="425"/>
        <end position="444"/>
    </location>
</feature>
<feature type="transmembrane region" description="Helical" evidence="10">
    <location>
        <begin position="240"/>
        <end position="262"/>
    </location>
</feature>
<feature type="domain" description="Cation/H+ exchanger transmembrane" evidence="11">
    <location>
        <begin position="125"/>
        <end position="507"/>
    </location>
</feature>
<protein>
    <recommendedName>
        <fullName evidence="16">Cation/H+ exchanger domain-containing protein</fullName>
    </recommendedName>
</protein>
<feature type="transmembrane region" description="Helical" evidence="10">
    <location>
        <begin position="311"/>
        <end position="333"/>
    </location>
</feature>
<evidence type="ECO:0008006" key="16">
    <source>
        <dbReference type="Google" id="ProtNLM"/>
    </source>
</evidence>
<dbReference type="InterPro" id="IPR006153">
    <property type="entry name" value="Cation/H_exchanger_TM"/>
</dbReference>
<dbReference type="InterPro" id="IPR057290">
    <property type="entry name" value="CHX17_C"/>
</dbReference>
<dbReference type="GO" id="GO:0006813">
    <property type="term" value="P:potassium ion transport"/>
    <property type="evidence" value="ECO:0007669"/>
    <property type="project" value="UniProtKB-KW"/>
</dbReference>
<keyword evidence="5" id="KW-0630">Potassium</keyword>
<feature type="transmembrane region" description="Helical" evidence="10">
    <location>
        <begin position="345"/>
        <end position="376"/>
    </location>
</feature>
<name>A0A7N0TGB6_KALFE</name>
<feature type="transmembrane region" description="Helical" evidence="10">
    <location>
        <begin position="206"/>
        <end position="228"/>
    </location>
</feature>
<dbReference type="AlphaFoldDB" id="A0A7N0TGB6"/>
<comment type="subcellular location">
    <subcellularLocation>
        <location evidence="1">Membrane</location>
        <topology evidence="1">Multi-pass membrane protein</topology>
    </subcellularLocation>
</comment>
<dbReference type="InterPro" id="IPR057291">
    <property type="entry name" value="CHX17_2nd"/>
</dbReference>
<evidence type="ECO:0000259" key="13">
    <source>
        <dbReference type="Pfam" id="PF23259"/>
    </source>
</evidence>
<evidence type="ECO:0000313" key="15">
    <source>
        <dbReference type="Proteomes" id="UP000594263"/>
    </source>
</evidence>
<dbReference type="Pfam" id="PF23256">
    <property type="entry name" value="CHX17_2nd"/>
    <property type="match status" value="1"/>
</dbReference>
<dbReference type="GO" id="GO:0016020">
    <property type="term" value="C:membrane"/>
    <property type="evidence" value="ECO:0007669"/>
    <property type="project" value="UniProtKB-SubCell"/>
</dbReference>
<organism evidence="14 15">
    <name type="scientific">Kalanchoe fedtschenkoi</name>
    <name type="common">Lavender scallops</name>
    <name type="synonym">South American air plant</name>
    <dbReference type="NCBI Taxonomy" id="63787"/>
    <lineage>
        <taxon>Eukaryota</taxon>
        <taxon>Viridiplantae</taxon>
        <taxon>Streptophyta</taxon>
        <taxon>Embryophyta</taxon>
        <taxon>Tracheophyta</taxon>
        <taxon>Spermatophyta</taxon>
        <taxon>Magnoliopsida</taxon>
        <taxon>eudicotyledons</taxon>
        <taxon>Gunneridae</taxon>
        <taxon>Pentapetalae</taxon>
        <taxon>Saxifragales</taxon>
        <taxon>Crassulaceae</taxon>
        <taxon>Kalanchoe</taxon>
    </lineage>
</organism>
<dbReference type="Gene3D" id="3.40.50.12370">
    <property type="match status" value="1"/>
</dbReference>
<dbReference type="InterPro" id="IPR038770">
    <property type="entry name" value="Na+/solute_symporter_sf"/>
</dbReference>
<evidence type="ECO:0000256" key="2">
    <source>
        <dbReference type="ARBA" id="ARBA00022448"/>
    </source>
</evidence>
<keyword evidence="15" id="KW-1185">Reference proteome</keyword>
<feature type="domain" description="Cation/H(+) antiporter C-terminal" evidence="13">
    <location>
        <begin position="704"/>
        <end position="848"/>
    </location>
</feature>
<evidence type="ECO:0000256" key="3">
    <source>
        <dbReference type="ARBA" id="ARBA00022538"/>
    </source>
</evidence>
<dbReference type="EnsemblPlants" id="Kaladp0036s0301.1.v1.1">
    <property type="protein sequence ID" value="Kaladp0036s0301.1.v1.1"/>
    <property type="gene ID" value="Kaladp0036s0301.v1.1"/>
</dbReference>
<evidence type="ECO:0000256" key="1">
    <source>
        <dbReference type="ARBA" id="ARBA00004141"/>
    </source>
</evidence>
<evidence type="ECO:0000256" key="9">
    <source>
        <dbReference type="ARBA" id="ARBA00038341"/>
    </source>
</evidence>
<feature type="transmembrane region" description="Helical" evidence="10">
    <location>
        <begin position="108"/>
        <end position="133"/>
    </location>
</feature>
<dbReference type="PANTHER" id="PTHR32468">
    <property type="entry name" value="CATION/H + ANTIPORTER"/>
    <property type="match status" value="1"/>
</dbReference>
<dbReference type="PANTHER" id="PTHR32468:SF164">
    <property type="entry name" value="OS05G0485000 PROTEIN"/>
    <property type="match status" value="1"/>
</dbReference>
<feature type="transmembrane region" description="Helical" evidence="10">
    <location>
        <begin position="456"/>
        <end position="475"/>
    </location>
</feature>
<feature type="transmembrane region" description="Helical" evidence="10">
    <location>
        <begin position="140"/>
        <end position="157"/>
    </location>
</feature>
<keyword evidence="8 10" id="KW-0472">Membrane</keyword>
<feature type="transmembrane region" description="Helical" evidence="10">
    <location>
        <begin position="177"/>
        <end position="194"/>
    </location>
</feature>
<proteinExistence type="inferred from homology"/>
<dbReference type="OMA" id="MHNDVCY"/>
<feature type="domain" description="Cation/H(+) antiporter central" evidence="12">
    <location>
        <begin position="567"/>
        <end position="686"/>
    </location>
</feature>
<evidence type="ECO:0000256" key="8">
    <source>
        <dbReference type="ARBA" id="ARBA00023136"/>
    </source>
</evidence>
<dbReference type="GO" id="GO:0012505">
    <property type="term" value="C:endomembrane system"/>
    <property type="evidence" value="ECO:0007669"/>
    <property type="project" value="TreeGrafter"/>
</dbReference>
<keyword evidence="6 10" id="KW-1133">Transmembrane helix</keyword>
<keyword evidence="7" id="KW-0406">Ion transport</keyword>
<evidence type="ECO:0000259" key="11">
    <source>
        <dbReference type="Pfam" id="PF00999"/>
    </source>
</evidence>
<reference evidence="14" key="1">
    <citation type="submission" date="2021-01" db="UniProtKB">
        <authorList>
            <consortium name="EnsemblPlants"/>
        </authorList>
    </citation>
    <scope>IDENTIFICATION</scope>
</reference>
<keyword evidence="4 10" id="KW-0812">Transmembrane</keyword>
<dbReference type="Pfam" id="PF23259">
    <property type="entry name" value="CHX17_C"/>
    <property type="match status" value="1"/>
</dbReference>
<dbReference type="GO" id="GO:0006885">
    <property type="term" value="P:regulation of pH"/>
    <property type="evidence" value="ECO:0007669"/>
    <property type="project" value="TreeGrafter"/>
</dbReference>
<dbReference type="GO" id="GO:1902600">
    <property type="term" value="P:proton transmembrane transport"/>
    <property type="evidence" value="ECO:0007669"/>
    <property type="project" value="InterPro"/>
</dbReference>
<dbReference type="InterPro" id="IPR050794">
    <property type="entry name" value="CPA2_transporter"/>
</dbReference>
<evidence type="ECO:0000259" key="12">
    <source>
        <dbReference type="Pfam" id="PF23256"/>
    </source>
</evidence>
<dbReference type="GO" id="GO:0015297">
    <property type="term" value="F:antiporter activity"/>
    <property type="evidence" value="ECO:0007669"/>
    <property type="project" value="InterPro"/>
</dbReference>
<keyword evidence="3" id="KW-0633">Potassium transport</keyword>
<dbReference type="Pfam" id="PF00999">
    <property type="entry name" value="Na_H_Exchanger"/>
    <property type="match status" value="1"/>
</dbReference>
<feature type="transmembrane region" description="Helical" evidence="10">
    <location>
        <begin position="274"/>
        <end position="299"/>
    </location>
</feature>
<comment type="similarity">
    <text evidence="9">Belongs to the monovalent cation:proton antiporter 2 (CPA2) transporter (TC 2.A.37) family. CHX (TC 2.A.37.4) subfamily.</text>
</comment>
<evidence type="ECO:0000256" key="10">
    <source>
        <dbReference type="SAM" id="Phobius"/>
    </source>
</evidence>
<evidence type="ECO:0000256" key="4">
    <source>
        <dbReference type="ARBA" id="ARBA00022692"/>
    </source>
</evidence>
<evidence type="ECO:0000256" key="6">
    <source>
        <dbReference type="ARBA" id="ARBA00022989"/>
    </source>
</evidence>
<evidence type="ECO:0000256" key="7">
    <source>
        <dbReference type="ARBA" id="ARBA00023065"/>
    </source>
</evidence>
<evidence type="ECO:0000313" key="14">
    <source>
        <dbReference type="EnsemblPlants" id="Kaladp0036s0301.1.v1.1"/>
    </source>
</evidence>
<accession>A0A7N0TGB6</accession>
<feature type="transmembrane region" description="Helical" evidence="10">
    <location>
        <begin position="487"/>
        <end position="506"/>
    </location>
</feature>